<sequence>MTAPEIADRSRRHIGRGERRRAMLAGPDVIGLSFALVFLAWSLSPSLLPRGWVVQGVLSGLAGATGYGVGLALAFPVRRWIVPKLSWRPLSSRRAEKILPLIVVAGAAAMVVGTAWAAADWQRDLAVLVGMPSPATVPYGRTTLLGAAIFGTVLFLARGLATMARGGGHWLRGRAHLPPIVAHAVVPLVMLLVVVFAVDEVDRSGSSGAARRVFGAQDGTAADVVQPQLTERSGSLVSRSGWDTLGMPGQLFVSGGRTAMELATVNGAPAREPIRVYAGLASAADTAARVELVLDELDRTAAWNRKILVVAGTTGAGKLDPIAVDSVELMYNGDTAIAAMQYSSLPSWLSLLVDRAAADAAGAALIDGIRQRWSQLPPDRRPRLVVYGEGLGAQSIEAAFDGPGELRRSVDGALFVGPNSDRLWRSVKDRRDPGTTEVLPTYSDGLVIRFAATRQDLVVPTENGLHTTSEPWTPPRVLYLQHSSDPTVWWDPALLFSRPDWLSEPPGGDRSPAMRWYPFVTFGQVTADLARAQTSPPGHGHNYADLIPYAWAAVAAPQGWSEADTERIARAVVMSPPDR</sequence>
<feature type="domain" description="Alpha/beta-hydrolase N-terminal" evidence="3">
    <location>
        <begin position="43"/>
        <end position="256"/>
    </location>
</feature>
<feature type="transmembrane region" description="Helical" evidence="1">
    <location>
        <begin position="21"/>
        <end position="41"/>
    </location>
</feature>
<organism evidence="4 5">
    <name type="scientific">Rhodococcus pyridinivorans</name>
    <dbReference type="NCBI Taxonomy" id="103816"/>
    <lineage>
        <taxon>Bacteria</taxon>
        <taxon>Bacillati</taxon>
        <taxon>Actinomycetota</taxon>
        <taxon>Actinomycetes</taxon>
        <taxon>Mycobacteriales</taxon>
        <taxon>Nocardiaceae</taxon>
        <taxon>Rhodococcus</taxon>
    </lineage>
</organism>
<keyword evidence="4" id="KW-0614">Plasmid</keyword>
<feature type="transmembrane region" description="Helical" evidence="1">
    <location>
        <begin position="53"/>
        <end position="77"/>
    </location>
</feature>
<reference evidence="4 5" key="1">
    <citation type="submission" date="2020-10" db="EMBL/GenBank/DDBJ databases">
        <title>Whole genome sequence of oil-degrading bacteria Rhodococcus pyridinivorans strain 5Ap.</title>
        <authorList>
            <person name="Akhremchuk A.E."/>
            <person name="Valentovich L.N."/>
            <person name="Charniauskaya M.I."/>
            <person name="Bukliarevich H.A."/>
            <person name="Titok M.A."/>
        </authorList>
    </citation>
    <scope>NUCLEOTIDE SEQUENCE [LARGE SCALE GENOMIC DNA]</scope>
    <source>
        <strain evidence="4 5">5Ap</strain>
        <plasmid evidence="4 5">pRh5Ap-243</plasmid>
    </source>
</reference>
<protein>
    <submittedName>
        <fullName evidence="4">Alpha/beta-hydrolase family protein</fullName>
    </submittedName>
</protein>
<dbReference type="RefSeq" id="WP_161793632.1">
    <property type="nucleotide sequence ID" value="NZ_CP022208.1"/>
</dbReference>
<evidence type="ECO:0000313" key="5">
    <source>
        <dbReference type="Proteomes" id="UP000593818"/>
    </source>
</evidence>
<dbReference type="InterPro" id="IPR027787">
    <property type="entry name" value="Alpha/beta-hydrolase_catalytic"/>
</dbReference>
<keyword evidence="1" id="KW-0812">Transmembrane</keyword>
<keyword evidence="1" id="KW-1133">Transmembrane helix</keyword>
<keyword evidence="1" id="KW-0472">Membrane</keyword>
<dbReference type="AlphaFoldDB" id="A0A7M2XWR8"/>
<proteinExistence type="predicted"/>
<dbReference type="Pfam" id="PF15420">
    <property type="entry name" value="Abhydrolase_9_N"/>
    <property type="match status" value="1"/>
</dbReference>
<evidence type="ECO:0000259" key="2">
    <source>
        <dbReference type="Pfam" id="PF10081"/>
    </source>
</evidence>
<dbReference type="Pfam" id="PF10081">
    <property type="entry name" value="Abhydrolase_9"/>
    <property type="match status" value="1"/>
</dbReference>
<gene>
    <name evidence="4" type="ORF">INP59_25970</name>
</gene>
<dbReference type="Proteomes" id="UP000593818">
    <property type="component" value="Plasmid pRh5Ap-243"/>
</dbReference>
<feature type="domain" description="Alpha/beta-hydrolase catalytic" evidence="2">
    <location>
        <begin position="274"/>
        <end position="568"/>
    </location>
</feature>
<accession>A0A7M2XWR8</accession>
<feature type="transmembrane region" description="Helical" evidence="1">
    <location>
        <begin position="98"/>
        <end position="119"/>
    </location>
</feature>
<dbReference type="GeneID" id="86868642"/>
<keyword evidence="5" id="KW-1185">Reference proteome</keyword>
<feature type="transmembrane region" description="Helical" evidence="1">
    <location>
        <begin position="177"/>
        <end position="198"/>
    </location>
</feature>
<feature type="transmembrane region" description="Helical" evidence="1">
    <location>
        <begin position="139"/>
        <end position="157"/>
    </location>
</feature>
<evidence type="ECO:0000259" key="3">
    <source>
        <dbReference type="Pfam" id="PF15420"/>
    </source>
</evidence>
<keyword evidence="4" id="KW-0378">Hydrolase</keyword>
<dbReference type="EMBL" id="CP063452">
    <property type="protein sequence ID" value="QOW01793.1"/>
    <property type="molecule type" value="Genomic_DNA"/>
</dbReference>
<evidence type="ECO:0000256" key="1">
    <source>
        <dbReference type="SAM" id="Phobius"/>
    </source>
</evidence>
<dbReference type="GO" id="GO:0016787">
    <property type="term" value="F:hydrolase activity"/>
    <property type="evidence" value="ECO:0007669"/>
    <property type="project" value="UniProtKB-KW"/>
</dbReference>
<dbReference type="InterPro" id="IPR027788">
    <property type="entry name" value="Alpha/beta-hydrolase_N_dom"/>
</dbReference>
<geneLocation type="plasmid" evidence="4 5">
    <name>pRh5Ap-243</name>
</geneLocation>
<evidence type="ECO:0000313" key="4">
    <source>
        <dbReference type="EMBL" id="QOW01793.1"/>
    </source>
</evidence>
<name>A0A7M2XWR8_9NOCA</name>